<comment type="caution">
    <text evidence="1">The sequence shown here is derived from an EMBL/GenBank/DDBJ whole genome shotgun (WGS) entry which is preliminary data.</text>
</comment>
<dbReference type="PANTHER" id="PTHR31644:SF1">
    <property type="entry name" value="ZN(II)2CYS6 TRANSCRIPTION FACTOR (EUROFUNG)"/>
    <property type="match status" value="1"/>
</dbReference>
<evidence type="ECO:0008006" key="3">
    <source>
        <dbReference type="Google" id="ProtNLM"/>
    </source>
</evidence>
<name>A0A9W4WG15_9PEZI</name>
<sequence>MESATHWDSRWKVLKASPNLRAALSLLYEYVCLYINAFSFHAVVTRKLRPRASEGQRNAGKRCLTSFFPEGITSSPDARYIIGATSAARRLLGVINEQDPKHTLRYLPSRYHLYGLYAAVFLHKALDADAIQGTTQKEEVASLARRFIAALKEVSSAESHICHGYSDLLEKLWSSKGSKRVAAAQHDKISSVMPVADTSPKAALQEPPHSGADSVRISGCEDRMTASNLSDLAVLEGGTPDFTSFESYLFGSLWPELASVGDSGEQGGLDQDVQFGFNFDSVL</sequence>
<accession>A0A9W4WG15</accession>
<dbReference type="InterPro" id="IPR052780">
    <property type="entry name" value="AAA_Catabolism_Regulators"/>
</dbReference>
<protein>
    <recommendedName>
        <fullName evidence="3">Fungal specific transcription factor</fullName>
    </recommendedName>
</protein>
<dbReference type="GO" id="GO:0005634">
    <property type="term" value="C:nucleus"/>
    <property type="evidence" value="ECO:0007669"/>
    <property type="project" value="TreeGrafter"/>
</dbReference>
<evidence type="ECO:0000313" key="2">
    <source>
        <dbReference type="Proteomes" id="UP001152533"/>
    </source>
</evidence>
<dbReference type="GO" id="GO:0000981">
    <property type="term" value="F:DNA-binding transcription factor activity, RNA polymerase II-specific"/>
    <property type="evidence" value="ECO:0007669"/>
    <property type="project" value="TreeGrafter"/>
</dbReference>
<keyword evidence="2" id="KW-1185">Reference proteome</keyword>
<dbReference type="PANTHER" id="PTHR31644">
    <property type="entry name" value="TRANSCRIPTIONAL ACTIVATOR ARO80-RELATED"/>
    <property type="match status" value="1"/>
</dbReference>
<organism evidence="1 2">
    <name type="scientific">Colletotrichum noveboracense</name>
    <dbReference type="NCBI Taxonomy" id="2664923"/>
    <lineage>
        <taxon>Eukaryota</taxon>
        <taxon>Fungi</taxon>
        <taxon>Dikarya</taxon>
        <taxon>Ascomycota</taxon>
        <taxon>Pezizomycotina</taxon>
        <taxon>Sordariomycetes</taxon>
        <taxon>Hypocreomycetidae</taxon>
        <taxon>Glomerellales</taxon>
        <taxon>Glomerellaceae</taxon>
        <taxon>Colletotrichum</taxon>
        <taxon>Colletotrichum gloeosporioides species complex</taxon>
    </lineage>
</organism>
<evidence type="ECO:0000313" key="1">
    <source>
        <dbReference type="EMBL" id="CAI0647910.1"/>
    </source>
</evidence>
<proteinExistence type="predicted"/>
<dbReference type="Proteomes" id="UP001152533">
    <property type="component" value="Unassembled WGS sequence"/>
</dbReference>
<reference evidence="1" key="1">
    <citation type="submission" date="2022-08" db="EMBL/GenBank/DDBJ databases">
        <authorList>
            <person name="Giroux E."/>
            <person name="Giroux E."/>
        </authorList>
    </citation>
    <scope>NUCLEOTIDE SEQUENCE</scope>
    <source>
        <strain evidence="1">H1091258</strain>
    </source>
</reference>
<dbReference type="AlphaFoldDB" id="A0A9W4WG15"/>
<gene>
    <name evidence="1" type="ORF">CGXH109_LOCUS70328</name>
</gene>
<dbReference type="EMBL" id="CAMGZC010000486">
    <property type="protein sequence ID" value="CAI0647910.1"/>
    <property type="molecule type" value="Genomic_DNA"/>
</dbReference>